<name>A0ABZ1UV81_9BURK</name>
<sequence length="168" mass="18819">MAFTQQQRGASLLEFGVCTIVFAILTGLLLERLLRYRADAEREGVIHQVENMRSALTSRVLAAEISGNKDELRALVGSNPVTLLRHAPIGYQGETDDIRTTELVPGSWYFDRKQQKLVYVFTRNKSFRTGTVERWGFKVEFIRLPTNNAKPPGTPPRSAGVVLNQVDG</sequence>
<organism evidence="3 4">
    <name type="scientific">[Empedobacter] haloabium</name>
    <dbReference type="NCBI Taxonomy" id="592317"/>
    <lineage>
        <taxon>Bacteria</taxon>
        <taxon>Pseudomonadati</taxon>
        <taxon>Pseudomonadota</taxon>
        <taxon>Betaproteobacteria</taxon>
        <taxon>Burkholderiales</taxon>
        <taxon>Oxalobacteraceae</taxon>
        <taxon>Telluria group</taxon>
        <taxon>Telluria group incertae sedis</taxon>
    </lineage>
</organism>
<feature type="transmembrane region" description="Helical" evidence="2">
    <location>
        <begin position="12"/>
        <end position="30"/>
    </location>
</feature>
<accession>A0ABZ1UV81</accession>
<evidence type="ECO:0000313" key="3">
    <source>
        <dbReference type="EMBL" id="WUR15778.1"/>
    </source>
</evidence>
<evidence type="ECO:0000256" key="1">
    <source>
        <dbReference type="SAM" id="MobiDB-lite"/>
    </source>
</evidence>
<keyword evidence="2" id="KW-1133">Transmembrane helix</keyword>
<keyword evidence="4" id="KW-1185">Reference proteome</keyword>
<dbReference type="Proteomes" id="UP000321323">
    <property type="component" value="Chromosome"/>
</dbReference>
<proteinExistence type="predicted"/>
<reference evidence="3 4" key="1">
    <citation type="journal article" date="2019" name="Int. J. Syst. Evol. Microbiol.">
        <title>The Draft Whole-Genome Sequence of the Antibiotic Producer Empedobacter haloabium ATCC 31962 Provides Indications for Its Taxonomic Reclassification.</title>
        <authorList>
            <person name="Miess H."/>
            <person name="Arlt P."/>
            <person name="Apel A.K."/>
            <person name="Weber T."/>
            <person name="Nieselt K."/>
            <person name="Hanssen F."/>
            <person name="Czemmel S."/>
            <person name="Nahnsen S."/>
            <person name="Gross H."/>
        </authorList>
    </citation>
    <scope>NUCLEOTIDE SEQUENCE [LARGE SCALE GENOMIC DNA]</scope>
    <source>
        <strain evidence="3 4">ATCC 31962</strain>
    </source>
</reference>
<protein>
    <recommendedName>
        <fullName evidence="5">Type II secretion system protein</fullName>
    </recommendedName>
</protein>
<evidence type="ECO:0000256" key="2">
    <source>
        <dbReference type="SAM" id="Phobius"/>
    </source>
</evidence>
<keyword evidence="2" id="KW-0812">Transmembrane</keyword>
<keyword evidence="2" id="KW-0472">Membrane</keyword>
<feature type="region of interest" description="Disordered" evidence="1">
    <location>
        <begin position="148"/>
        <end position="168"/>
    </location>
</feature>
<dbReference type="EMBL" id="CP136508">
    <property type="protein sequence ID" value="WUR15778.1"/>
    <property type="molecule type" value="Genomic_DNA"/>
</dbReference>
<gene>
    <name evidence="3" type="ORF">E7V67_011940</name>
</gene>
<evidence type="ECO:0000313" key="4">
    <source>
        <dbReference type="Proteomes" id="UP000321323"/>
    </source>
</evidence>
<evidence type="ECO:0008006" key="5">
    <source>
        <dbReference type="Google" id="ProtNLM"/>
    </source>
</evidence>